<reference evidence="2" key="1">
    <citation type="submission" date="2021-07" db="EMBL/GenBank/DDBJ databases">
        <authorList>
            <person name="Catto M.A."/>
            <person name="Jacobson A."/>
            <person name="Kennedy G."/>
            <person name="Labadie P."/>
            <person name="Hunt B.G."/>
            <person name="Srinivasan R."/>
        </authorList>
    </citation>
    <scope>NUCLEOTIDE SEQUENCE</scope>
    <source>
        <strain evidence="2">PL_HMW_Pooled</strain>
        <tissue evidence="2">Head</tissue>
    </source>
</reference>
<name>A0AAE1H8Y8_9NEOP</name>
<feature type="region of interest" description="Disordered" evidence="1">
    <location>
        <begin position="1"/>
        <end position="177"/>
    </location>
</feature>
<feature type="compositionally biased region" description="Low complexity" evidence="1">
    <location>
        <begin position="25"/>
        <end position="50"/>
    </location>
</feature>
<feature type="compositionally biased region" description="Gly residues" evidence="1">
    <location>
        <begin position="56"/>
        <end position="66"/>
    </location>
</feature>
<dbReference type="EMBL" id="JAHWGI010000485">
    <property type="protein sequence ID" value="KAK3916050.1"/>
    <property type="molecule type" value="Genomic_DNA"/>
</dbReference>
<evidence type="ECO:0000256" key="1">
    <source>
        <dbReference type="SAM" id="MobiDB-lite"/>
    </source>
</evidence>
<comment type="caution">
    <text evidence="2">The sequence shown here is derived from an EMBL/GenBank/DDBJ whole genome shotgun (WGS) entry which is preliminary data.</text>
</comment>
<accession>A0AAE1H8Y8</accession>
<feature type="compositionally biased region" description="Polar residues" evidence="1">
    <location>
        <begin position="168"/>
        <end position="177"/>
    </location>
</feature>
<sequence length="177" mass="17933">MESSQSKEQWNGLIDHNSVFVTSLGPPASEGPSTSGTPGPSSSGSQQPTPRLTNGHGSGSGAGPGTGSAAAAAAAARGPAGTGGPAGSSESRGASFDEADAPEVDLKQDLGEADVAGGQPAQPQQQQQRPLQDRRASSPFTNGRTELLIPGDPLDAPHRMRTTALVEQPSQEEWSVR</sequence>
<dbReference type="AlphaFoldDB" id="A0AAE1H8Y8"/>
<evidence type="ECO:0000313" key="2">
    <source>
        <dbReference type="EMBL" id="KAK3916050.1"/>
    </source>
</evidence>
<evidence type="ECO:0000313" key="3">
    <source>
        <dbReference type="Proteomes" id="UP001219518"/>
    </source>
</evidence>
<feature type="compositionally biased region" description="Low complexity" evidence="1">
    <location>
        <begin position="116"/>
        <end position="128"/>
    </location>
</feature>
<gene>
    <name evidence="2" type="ORF">KUF71_025308</name>
</gene>
<reference evidence="2" key="2">
    <citation type="journal article" date="2023" name="BMC Genomics">
        <title>Pest status, molecular evolution, and epigenetic factors derived from the genome assembly of Frankliniella fusca, a thysanopteran phytovirus vector.</title>
        <authorList>
            <person name="Catto M.A."/>
            <person name="Labadie P.E."/>
            <person name="Jacobson A.L."/>
            <person name="Kennedy G.G."/>
            <person name="Srinivasan R."/>
            <person name="Hunt B.G."/>
        </authorList>
    </citation>
    <scope>NUCLEOTIDE SEQUENCE</scope>
    <source>
        <strain evidence="2">PL_HMW_Pooled</strain>
    </source>
</reference>
<protein>
    <submittedName>
        <fullName evidence="2">Dystonin</fullName>
    </submittedName>
</protein>
<proteinExistence type="predicted"/>
<keyword evidence="3" id="KW-1185">Reference proteome</keyword>
<organism evidence="2 3">
    <name type="scientific">Frankliniella fusca</name>
    <dbReference type="NCBI Taxonomy" id="407009"/>
    <lineage>
        <taxon>Eukaryota</taxon>
        <taxon>Metazoa</taxon>
        <taxon>Ecdysozoa</taxon>
        <taxon>Arthropoda</taxon>
        <taxon>Hexapoda</taxon>
        <taxon>Insecta</taxon>
        <taxon>Pterygota</taxon>
        <taxon>Neoptera</taxon>
        <taxon>Paraneoptera</taxon>
        <taxon>Thysanoptera</taxon>
        <taxon>Terebrantia</taxon>
        <taxon>Thripoidea</taxon>
        <taxon>Thripidae</taxon>
        <taxon>Frankliniella</taxon>
    </lineage>
</organism>
<dbReference type="Proteomes" id="UP001219518">
    <property type="component" value="Unassembled WGS sequence"/>
</dbReference>
<feature type="compositionally biased region" description="Low complexity" evidence="1">
    <location>
        <begin position="67"/>
        <end position="79"/>
    </location>
</feature>